<feature type="transmembrane region" description="Helical" evidence="1">
    <location>
        <begin position="46"/>
        <end position="66"/>
    </location>
</feature>
<dbReference type="AlphaFoldDB" id="A0A917CCQ3"/>
<dbReference type="EMBL" id="BMFO01000001">
    <property type="protein sequence ID" value="GGF82273.1"/>
    <property type="molecule type" value="Genomic_DNA"/>
</dbReference>
<keyword evidence="1" id="KW-0812">Transmembrane</keyword>
<accession>A0A917CCQ3</accession>
<organism evidence="2 3">
    <name type="scientific">Arenimonas maotaiensis</name>
    <dbReference type="NCBI Taxonomy" id="1446479"/>
    <lineage>
        <taxon>Bacteria</taxon>
        <taxon>Pseudomonadati</taxon>
        <taxon>Pseudomonadota</taxon>
        <taxon>Gammaproteobacteria</taxon>
        <taxon>Lysobacterales</taxon>
        <taxon>Lysobacteraceae</taxon>
        <taxon>Arenimonas</taxon>
    </lineage>
</organism>
<proteinExistence type="predicted"/>
<comment type="caution">
    <text evidence="2">The sequence shown here is derived from an EMBL/GenBank/DDBJ whole genome shotgun (WGS) entry which is preliminary data.</text>
</comment>
<gene>
    <name evidence="2" type="ORF">GCM10010960_00430</name>
</gene>
<keyword evidence="1" id="KW-1133">Transmembrane helix</keyword>
<keyword evidence="1" id="KW-0472">Membrane</keyword>
<name>A0A917CCQ3_9GAMM</name>
<protein>
    <submittedName>
        <fullName evidence="2">Uncharacterized protein</fullName>
    </submittedName>
</protein>
<reference evidence="2" key="1">
    <citation type="journal article" date="2014" name="Int. J. Syst. Evol. Microbiol.">
        <title>Complete genome sequence of Corynebacterium casei LMG S-19264T (=DSM 44701T), isolated from a smear-ripened cheese.</title>
        <authorList>
            <consortium name="US DOE Joint Genome Institute (JGI-PGF)"/>
            <person name="Walter F."/>
            <person name="Albersmeier A."/>
            <person name="Kalinowski J."/>
            <person name="Ruckert C."/>
        </authorList>
    </citation>
    <scope>NUCLEOTIDE SEQUENCE</scope>
    <source>
        <strain evidence="2">CGMCC 1.12726</strain>
    </source>
</reference>
<evidence type="ECO:0000313" key="3">
    <source>
        <dbReference type="Proteomes" id="UP000632858"/>
    </source>
</evidence>
<reference evidence="2" key="2">
    <citation type="submission" date="2020-09" db="EMBL/GenBank/DDBJ databases">
        <authorList>
            <person name="Sun Q."/>
            <person name="Zhou Y."/>
        </authorList>
    </citation>
    <scope>NUCLEOTIDE SEQUENCE</scope>
    <source>
        <strain evidence="2">CGMCC 1.12726</strain>
    </source>
</reference>
<evidence type="ECO:0000256" key="1">
    <source>
        <dbReference type="SAM" id="Phobius"/>
    </source>
</evidence>
<feature type="transmembrane region" description="Helical" evidence="1">
    <location>
        <begin position="20"/>
        <end position="39"/>
    </location>
</feature>
<sequence>MNMESATLDRRGNTRLWLVFWIYGVLISHLMFGAILYFYHQVGTPSLIALLALFVAYTAWIMHAVWINAFNVQNVVYGQIARALTVAWAINSVMVSGFLLLGHLGSVTLPI</sequence>
<keyword evidence="3" id="KW-1185">Reference proteome</keyword>
<evidence type="ECO:0000313" key="2">
    <source>
        <dbReference type="EMBL" id="GGF82273.1"/>
    </source>
</evidence>
<dbReference type="Proteomes" id="UP000632858">
    <property type="component" value="Unassembled WGS sequence"/>
</dbReference>
<dbReference type="RefSeq" id="WP_188446491.1">
    <property type="nucleotide sequence ID" value="NZ_BMFO01000001.1"/>
</dbReference>
<feature type="transmembrane region" description="Helical" evidence="1">
    <location>
        <begin position="86"/>
        <end position="109"/>
    </location>
</feature>